<dbReference type="Proteomes" id="UP000266552">
    <property type="component" value="Chromosome"/>
</dbReference>
<dbReference type="Pfam" id="PF12395">
    <property type="entry name" value="DUF3658"/>
    <property type="match status" value="1"/>
</dbReference>
<feature type="domain" description="DUF1835" evidence="1">
    <location>
        <begin position="63"/>
        <end position="186"/>
    </location>
</feature>
<gene>
    <name evidence="3" type="ORF">D5F53_15420</name>
</gene>
<sequence>MQGFGERENCLLLRRLLNTAIQDAANGGHEDKRAAEQLYKLIEHHAEIVHHERLQEEKLQTHVHIIFSLSNAGSLKVALSQVGKREKSRVLAFNECFSTGPIRDLSTAEGQQRRQIWLMEHDKEAYFSNTINLEHQIERMIETLKTIPESKNVVIWCADNAHDQTGLRFALYLLRERERPVHVVNVTQILKESSLQQNKGETPVFQSWIERGTYIEIVNRYGDGIPLDSDLRKRYESEWLELEGQDHVLRFWEEGRVIGCEEDRMDALILQTVAELQEQHHSGDLVKAGDVLSSILEMSRQFVSYSYIMYRIWFLVSEGVLTFKGFPGFPHQFSIGLSKA</sequence>
<evidence type="ECO:0000313" key="3">
    <source>
        <dbReference type="EMBL" id="AYB44576.1"/>
    </source>
</evidence>
<evidence type="ECO:0000259" key="2">
    <source>
        <dbReference type="Pfam" id="PF12395"/>
    </source>
</evidence>
<dbReference type="InterPro" id="IPR014973">
    <property type="entry name" value="DUF1835"/>
</dbReference>
<protein>
    <submittedName>
        <fullName evidence="3">DUF1835 domain-containing protein</fullName>
    </submittedName>
</protein>
<dbReference type="InterPro" id="IPR022123">
    <property type="entry name" value="DUF3658"/>
</dbReference>
<evidence type="ECO:0000313" key="4">
    <source>
        <dbReference type="Proteomes" id="UP000266552"/>
    </source>
</evidence>
<reference evidence="3 4" key="1">
    <citation type="submission" date="2018-09" db="EMBL/GenBank/DDBJ databases">
        <title>Genome Sequence of Paenibacillus lautus Strain E7593-69, Azo Dye-Degrading Bacteria, Isolated from Commercial Tattoo Inks.</title>
        <authorList>
            <person name="Nho S.W."/>
            <person name="Kim S.-J."/>
            <person name="Kweon O."/>
            <person name="Cerniglia C.E."/>
        </authorList>
    </citation>
    <scope>NUCLEOTIDE SEQUENCE [LARGE SCALE GENOMIC DNA]</scope>
    <source>
        <strain evidence="3 4">E7593-69</strain>
    </source>
</reference>
<dbReference type="Pfam" id="PF08874">
    <property type="entry name" value="DUF1835"/>
    <property type="match status" value="1"/>
</dbReference>
<keyword evidence="4" id="KW-1185">Reference proteome</keyword>
<accession>A0A385TLV5</accession>
<proteinExistence type="predicted"/>
<feature type="domain" description="DUF3658" evidence="2">
    <location>
        <begin position="227"/>
        <end position="326"/>
    </location>
</feature>
<organism evidence="3 4">
    <name type="scientific">Paenibacillus lautus</name>
    <name type="common">Bacillus lautus</name>
    <dbReference type="NCBI Taxonomy" id="1401"/>
    <lineage>
        <taxon>Bacteria</taxon>
        <taxon>Bacillati</taxon>
        <taxon>Bacillota</taxon>
        <taxon>Bacilli</taxon>
        <taxon>Bacillales</taxon>
        <taxon>Paenibacillaceae</taxon>
        <taxon>Paenibacillus</taxon>
    </lineage>
</organism>
<dbReference type="AlphaFoldDB" id="A0A385TLV5"/>
<dbReference type="KEGG" id="plw:D5F53_15420"/>
<name>A0A385TLV5_PAELA</name>
<dbReference type="EMBL" id="CP032412">
    <property type="protein sequence ID" value="AYB44576.1"/>
    <property type="molecule type" value="Genomic_DNA"/>
</dbReference>
<evidence type="ECO:0000259" key="1">
    <source>
        <dbReference type="Pfam" id="PF08874"/>
    </source>
</evidence>